<evidence type="ECO:0000313" key="2">
    <source>
        <dbReference type="EMBL" id="AZV77894.1"/>
    </source>
</evidence>
<dbReference type="EMBL" id="CP033219">
    <property type="protein sequence ID" value="AZV77894.1"/>
    <property type="molecule type" value="Genomic_DNA"/>
</dbReference>
<proteinExistence type="predicted"/>
<dbReference type="InterPro" id="IPR018774">
    <property type="entry name" value="Phage_Mu_GpT"/>
</dbReference>
<name>A0A3T0N1J5_9RHOB</name>
<reference evidence="2 3" key="1">
    <citation type="submission" date="2018-10" db="EMBL/GenBank/DDBJ databases">
        <title>Parasedimentitalea marina sp. nov., a psychrophilic bacterium isolated from deep seawater of the New Britain Trench.</title>
        <authorList>
            <person name="Cao J."/>
        </authorList>
    </citation>
    <scope>NUCLEOTIDE SEQUENCE [LARGE SCALE GENOMIC DNA]</scope>
    <source>
        <strain evidence="2 3">W43</strain>
    </source>
</reference>
<dbReference type="AlphaFoldDB" id="A0A3T0N1J5"/>
<evidence type="ECO:0000259" key="1">
    <source>
        <dbReference type="Pfam" id="PF10124"/>
    </source>
</evidence>
<dbReference type="OrthoDB" id="9804833at2"/>
<accession>A0A3T0N1J5</accession>
<keyword evidence="3" id="KW-1185">Reference proteome</keyword>
<protein>
    <submittedName>
        <fullName evidence="2">Head protein</fullName>
    </submittedName>
</protein>
<organism evidence="2 3">
    <name type="scientific">Parasedimentitalea marina</name>
    <dbReference type="NCBI Taxonomy" id="2483033"/>
    <lineage>
        <taxon>Bacteria</taxon>
        <taxon>Pseudomonadati</taxon>
        <taxon>Pseudomonadota</taxon>
        <taxon>Alphaproteobacteria</taxon>
        <taxon>Rhodobacterales</taxon>
        <taxon>Paracoccaceae</taxon>
        <taxon>Parasedimentitalea</taxon>
    </lineage>
</organism>
<dbReference type="Pfam" id="PF10124">
    <property type="entry name" value="Mu-like_gpT"/>
    <property type="match status" value="1"/>
</dbReference>
<dbReference type="RefSeq" id="WP_127748455.1">
    <property type="nucleotide sequence ID" value="NZ_CP033219.1"/>
</dbReference>
<sequence>MMVTAAAIAALQVGYKKHFQDAFSAIRPEADFTKVATIVPSSSKSETYGWLGKFPKMREWVGPRVVKDMAAHGYSITNKDFESTVGVDRNDIEDDNLGIYGPLFQEMGHSAGQQPDDLTFGLLAKGVTELCYDGQYFFDTDHPSHDNTGADTVASNVDASGAVGNPWWYLLDVSRPLKPMIYQERKKPEFIAHVDPKVSDHVFHNKEFLYGVDARSNVGFGLWQMAYASNVALDGDSLDAAIENMRSLRDINGRPLGIKPGLLVVGPKLRSQANKTVKVMLGEGGASNANYNAVDVLDTDWAA</sequence>
<dbReference type="Proteomes" id="UP000283063">
    <property type="component" value="Chromosome"/>
</dbReference>
<gene>
    <name evidence="2" type="ORF">EBB79_08290</name>
</gene>
<evidence type="ECO:0000313" key="3">
    <source>
        <dbReference type="Proteomes" id="UP000283063"/>
    </source>
</evidence>
<feature type="domain" description="Bacteriophage Mu GpT" evidence="1">
    <location>
        <begin position="9"/>
        <end position="301"/>
    </location>
</feature>
<dbReference type="KEGG" id="sedi:EBB79_08290"/>